<dbReference type="AlphaFoldDB" id="A0A183ECT7"/>
<evidence type="ECO:0000256" key="5">
    <source>
        <dbReference type="PROSITE-ProRule" id="PRU00042"/>
    </source>
</evidence>
<dbReference type="PROSITE" id="PS00028">
    <property type="entry name" value="ZINC_FINGER_C2H2_1"/>
    <property type="match status" value="2"/>
</dbReference>
<feature type="signal peptide" evidence="7">
    <location>
        <begin position="1"/>
        <end position="24"/>
    </location>
</feature>
<protein>
    <submittedName>
        <fullName evidence="11">C2H2-type domain-containing protein</fullName>
    </submittedName>
</protein>
<keyword evidence="10" id="KW-1185">Reference proteome</keyword>
<dbReference type="GO" id="GO:0008270">
    <property type="term" value="F:zinc ion binding"/>
    <property type="evidence" value="ECO:0007669"/>
    <property type="project" value="UniProtKB-KW"/>
</dbReference>
<accession>A0A183ECT7</accession>
<feature type="domain" description="C2H2-type" evidence="8">
    <location>
        <begin position="288"/>
        <end position="317"/>
    </location>
</feature>
<feature type="domain" description="C2H2-type" evidence="8">
    <location>
        <begin position="322"/>
        <end position="345"/>
    </location>
</feature>
<dbReference type="EMBL" id="UYRT01087334">
    <property type="protein sequence ID" value="VDN32439.1"/>
    <property type="molecule type" value="Genomic_DNA"/>
</dbReference>
<evidence type="ECO:0000256" key="3">
    <source>
        <dbReference type="ARBA" id="ARBA00022771"/>
    </source>
</evidence>
<keyword evidence="1" id="KW-0479">Metal-binding</keyword>
<evidence type="ECO:0000256" key="6">
    <source>
        <dbReference type="SAM" id="MobiDB-lite"/>
    </source>
</evidence>
<dbReference type="GO" id="GO:0005667">
    <property type="term" value="C:transcription regulator complex"/>
    <property type="evidence" value="ECO:0007669"/>
    <property type="project" value="TreeGrafter"/>
</dbReference>
<dbReference type="PROSITE" id="PS50157">
    <property type="entry name" value="ZINC_FINGER_C2H2_2"/>
    <property type="match status" value="2"/>
</dbReference>
<keyword evidence="4" id="KW-0862">Zinc</keyword>
<dbReference type="PANTHER" id="PTHR14003">
    <property type="entry name" value="TRANSCRIPTIONAL REPRESSOR PROTEIN YY"/>
    <property type="match status" value="1"/>
</dbReference>
<evidence type="ECO:0000313" key="11">
    <source>
        <dbReference type="WBParaSite" id="GPUH_0001880301-mRNA-1"/>
    </source>
</evidence>
<evidence type="ECO:0000256" key="1">
    <source>
        <dbReference type="ARBA" id="ARBA00022723"/>
    </source>
</evidence>
<feature type="region of interest" description="Disordered" evidence="6">
    <location>
        <begin position="576"/>
        <end position="612"/>
    </location>
</feature>
<dbReference type="InterPro" id="IPR013087">
    <property type="entry name" value="Znf_C2H2_type"/>
</dbReference>
<feature type="compositionally biased region" description="Basic and acidic residues" evidence="6">
    <location>
        <begin position="597"/>
        <end position="612"/>
    </location>
</feature>
<dbReference type="GO" id="GO:0000785">
    <property type="term" value="C:chromatin"/>
    <property type="evidence" value="ECO:0007669"/>
    <property type="project" value="TreeGrafter"/>
</dbReference>
<dbReference type="GO" id="GO:0000978">
    <property type="term" value="F:RNA polymerase II cis-regulatory region sequence-specific DNA binding"/>
    <property type="evidence" value="ECO:0007669"/>
    <property type="project" value="TreeGrafter"/>
</dbReference>
<dbReference type="OrthoDB" id="6077919at2759"/>
<evidence type="ECO:0000256" key="7">
    <source>
        <dbReference type="SAM" id="SignalP"/>
    </source>
</evidence>
<name>A0A183ECT7_9BILA</name>
<evidence type="ECO:0000259" key="8">
    <source>
        <dbReference type="PROSITE" id="PS50157"/>
    </source>
</evidence>
<dbReference type="PANTHER" id="PTHR14003:SF19">
    <property type="entry name" value="YY2 TRANSCRIPTION FACTOR"/>
    <property type="match status" value="1"/>
</dbReference>
<proteinExistence type="predicted"/>
<feature type="chain" id="PRO_5043139105" evidence="7">
    <location>
        <begin position="25"/>
        <end position="612"/>
    </location>
</feature>
<dbReference type="GO" id="GO:0000981">
    <property type="term" value="F:DNA-binding transcription factor activity, RNA polymerase II-specific"/>
    <property type="evidence" value="ECO:0007669"/>
    <property type="project" value="TreeGrafter"/>
</dbReference>
<keyword evidence="2" id="KW-0677">Repeat</keyword>
<dbReference type="SMART" id="SM00355">
    <property type="entry name" value="ZnF_C2H2"/>
    <property type="match status" value="2"/>
</dbReference>
<reference evidence="11" key="1">
    <citation type="submission" date="2016-06" db="UniProtKB">
        <authorList>
            <consortium name="WormBaseParasite"/>
        </authorList>
    </citation>
    <scope>IDENTIFICATION</scope>
</reference>
<evidence type="ECO:0000313" key="10">
    <source>
        <dbReference type="Proteomes" id="UP000271098"/>
    </source>
</evidence>
<gene>
    <name evidence="9" type="ORF">GPUH_LOCUS18778</name>
</gene>
<reference evidence="9 10" key="2">
    <citation type="submission" date="2018-11" db="EMBL/GenBank/DDBJ databases">
        <authorList>
            <consortium name="Pathogen Informatics"/>
        </authorList>
    </citation>
    <scope>NUCLEOTIDE SEQUENCE [LARGE SCALE GENOMIC DNA]</scope>
</reference>
<evidence type="ECO:0000256" key="4">
    <source>
        <dbReference type="ARBA" id="ARBA00022833"/>
    </source>
</evidence>
<keyword evidence="3 5" id="KW-0863">Zinc-finger</keyword>
<dbReference type="WBParaSite" id="GPUH_0001880301-mRNA-1">
    <property type="protein sequence ID" value="GPUH_0001880301-mRNA-1"/>
    <property type="gene ID" value="GPUH_0001880301"/>
</dbReference>
<evidence type="ECO:0000256" key="2">
    <source>
        <dbReference type="ARBA" id="ARBA00022737"/>
    </source>
</evidence>
<dbReference type="Gene3D" id="3.30.160.60">
    <property type="entry name" value="Classic Zinc Finger"/>
    <property type="match status" value="1"/>
</dbReference>
<dbReference type="GO" id="GO:0031519">
    <property type="term" value="C:PcG protein complex"/>
    <property type="evidence" value="ECO:0007669"/>
    <property type="project" value="TreeGrafter"/>
</dbReference>
<sequence length="612" mass="68764">MLTLLSWTFLLVLFLPEHISPAATLNGTVPAEAQSPKQQDDWFQNPDICFDDFDSLPGNIDFDVPDRLTDAMSQQELAYYNIHIDKDPRPQVPERSDPNHFKSTTVVRDEDSMLWESILSDIQRINQISEDEANKNVPEVYSAEITAGLVPEKSAGVSNIQAEERLTSKYSYPSTSRSAENFFFPSEIQSTNQVLKNEKFMAISEIISSQYAAESSHMNSAKPSAVFGLYTDSIPGPSNRATEHKEVNSMEQFDSVRCQCGFIGNTRCMKSFVSFRVHLESHNQNGKYCCHWHGCGKNFSDYRKLDQHYFEHLITNPELALFRCLNCSRCFWSHFSLTEHRRTHSIKGLTNTTRSVDTVSPIKTHSSLMSTFLLLPENISLAATQNGTVLAEAQGPGQQDDWLQNPDSCFDDSDPLPRNVDFDMPDGLTDAMSQQELAHYNIHIDADLRPQVLKKSNPNHFNSTTAVRDENSMLWESIFSDIQRINQISEDEASKNIPEVTAGSVPEKSAGVSNIQAEEKLTSKYSCPSTSRSAENFFFPCEIQFTNQVLENEKFMANSEIISSQYAAELPHTNSVKPSAVFGSHTDPVPGPSNGTVEHRDAKSIEQFDFAK</sequence>
<keyword evidence="7" id="KW-0732">Signal</keyword>
<evidence type="ECO:0000313" key="9">
    <source>
        <dbReference type="EMBL" id="VDN32439.1"/>
    </source>
</evidence>
<dbReference type="Proteomes" id="UP000271098">
    <property type="component" value="Unassembled WGS sequence"/>
</dbReference>
<organism evidence="11">
    <name type="scientific">Gongylonema pulchrum</name>
    <dbReference type="NCBI Taxonomy" id="637853"/>
    <lineage>
        <taxon>Eukaryota</taxon>
        <taxon>Metazoa</taxon>
        <taxon>Ecdysozoa</taxon>
        <taxon>Nematoda</taxon>
        <taxon>Chromadorea</taxon>
        <taxon>Rhabditida</taxon>
        <taxon>Spirurina</taxon>
        <taxon>Spiruromorpha</taxon>
        <taxon>Spiruroidea</taxon>
        <taxon>Gongylonematidae</taxon>
        <taxon>Gongylonema</taxon>
    </lineage>
</organism>